<dbReference type="InterPro" id="IPR017853">
    <property type="entry name" value="GH"/>
</dbReference>
<dbReference type="InterPro" id="IPR006047">
    <property type="entry name" value="GH13_cat_dom"/>
</dbReference>
<dbReference type="Gene3D" id="2.60.40.1180">
    <property type="entry name" value="Golgi alpha-mannosidase II"/>
    <property type="match status" value="1"/>
</dbReference>
<dbReference type="InterPro" id="IPR013780">
    <property type="entry name" value="Glyco_hydro_b"/>
</dbReference>
<protein>
    <recommendedName>
        <fullName evidence="4">Glycosyl hydrolase family 13 catalytic domain-containing protein</fullName>
    </recommendedName>
</protein>
<evidence type="ECO:0000259" key="4">
    <source>
        <dbReference type="SMART" id="SM00642"/>
    </source>
</evidence>
<accession>A0A0S8GH20</accession>
<dbReference type="EMBL" id="LJUO01000043">
    <property type="protein sequence ID" value="KPK72057.1"/>
    <property type="molecule type" value="Genomic_DNA"/>
</dbReference>
<dbReference type="Pfam" id="PF00128">
    <property type="entry name" value="Alpha-amylase"/>
    <property type="match status" value="1"/>
</dbReference>
<dbReference type="Proteomes" id="UP000051096">
    <property type="component" value="Unassembled WGS sequence"/>
</dbReference>
<evidence type="ECO:0000313" key="6">
    <source>
        <dbReference type="Proteomes" id="UP000051096"/>
    </source>
</evidence>
<evidence type="ECO:0000313" key="5">
    <source>
        <dbReference type="EMBL" id="KPK72057.1"/>
    </source>
</evidence>
<dbReference type="PANTHER" id="PTHR10357">
    <property type="entry name" value="ALPHA-AMYLASE FAMILY MEMBER"/>
    <property type="match status" value="1"/>
</dbReference>
<dbReference type="InterPro" id="IPR014756">
    <property type="entry name" value="Ig_E-set"/>
</dbReference>
<keyword evidence="3" id="KW-0732">Signal</keyword>
<dbReference type="AlphaFoldDB" id="A0A0S8GH20"/>
<evidence type="ECO:0000256" key="3">
    <source>
        <dbReference type="SAM" id="SignalP"/>
    </source>
</evidence>
<name>A0A0S8GH20_UNCW3</name>
<feature type="chain" id="PRO_5006646899" description="Glycosyl hydrolase family 13 catalytic domain-containing protein" evidence="3">
    <location>
        <begin position="20"/>
        <end position="559"/>
    </location>
</feature>
<dbReference type="Gene3D" id="2.60.40.10">
    <property type="entry name" value="Immunoglobulins"/>
    <property type="match status" value="1"/>
</dbReference>
<evidence type="ECO:0000256" key="2">
    <source>
        <dbReference type="ARBA" id="ARBA00023295"/>
    </source>
</evidence>
<organism evidence="5 6">
    <name type="scientific">candidate division WOR_3 bacterium SM23_60</name>
    <dbReference type="NCBI Taxonomy" id="1703780"/>
    <lineage>
        <taxon>Bacteria</taxon>
        <taxon>Bacteria division WOR-3</taxon>
    </lineage>
</organism>
<dbReference type="SMART" id="SM00642">
    <property type="entry name" value="Aamy"/>
    <property type="match status" value="1"/>
</dbReference>
<dbReference type="InterPro" id="IPR045857">
    <property type="entry name" value="O16G_dom_2"/>
</dbReference>
<dbReference type="CDD" id="cd02857">
    <property type="entry name" value="E_set_CDase_PDE_N"/>
    <property type="match status" value="1"/>
</dbReference>
<dbReference type="InterPro" id="IPR004185">
    <property type="entry name" value="Glyco_hydro_13_lg-like_dom"/>
</dbReference>
<dbReference type="PANTHER" id="PTHR10357:SF210">
    <property type="entry name" value="MALTODEXTRIN GLUCOSIDASE"/>
    <property type="match status" value="1"/>
</dbReference>
<dbReference type="Gene3D" id="3.90.400.10">
    <property type="entry name" value="Oligo-1,6-glucosidase, Domain 2"/>
    <property type="match status" value="1"/>
</dbReference>
<dbReference type="SUPFAM" id="SSF81296">
    <property type="entry name" value="E set domains"/>
    <property type="match status" value="1"/>
</dbReference>
<keyword evidence="1" id="KW-0378">Hydrolase</keyword>
<feature type="signal peptide" evidence="3">
    <location>
        <begin position="1"/>
        <end position="19"/>
    </location>
</feature>
<dbReference type="SUPFAM" id="SSF51011">
    <property type="entry name" value="Glycosyl hydrolase domain"/>
    <property type="match status" value="1"/>
</dbReference>
<comment type="caution">
    <text evidence="5">The sequence shown here is derived from an EMBL/GenBank/DDBJ whole genome shotgun (WGS) entry which is preliminary data.</text>
</comment>
<evidence type="ECO:0000256" key="1">
    <source>
        <dbReference type="ARBA" id="ARBA00022801"/>
    </source>
</evidence>
<dbReference type="Gene3D" id="3.20.20.80">
    <property type="entry name" value="Glycosidases"/>
    <property type="match status" value="1"/>
</dbReference>
<proteinExistence type="predicted"/>
<gene>
    <name evidence="5" type="ORF">AMJ87_05880</name>
</gene>
<sequence>MGCVRICAVLAAMSPWALCITSADVFHDANNLFYVNPIAGEIKLRVNLSTITSAFVIVDSVRHEMELGHSESYDYYTVRVPPFDTTTAYAFVIADTVDSIRLPETGTITPRAPLFVTPQWAHGKTYYSIFADGFYNADTGNDPPTRLTWGAKPRGWFCYGGDIKGIGEKIDYLDSLGFDVILLQPILPASSNHKFNPYDHTRIDSSLGNSAELSALISTLHEHDMRVVLSIPCTHTGIDFPAFVDITEDGAASEYIDWYNIRSLPLQTAPPNYECWHGDFRFPELNLSNGQVRRYIFDALDYWLQFDFDGFYIGVDEQIDPNFVAVLRAQVKEKNPELLLLGSDDRLISGTGFDGVTPDNLTNMITDYFLNKTITTSAFDQQLKRILFFNPPQVMNTNLITLSDNTYRIAQAAHRESLHTLYAFLYTFVGSPVILYGDEIGMVDGAPHNLGSFSWTTQDWDRELFTEIHRLIAMRTEYPQIRSNTFFTLYVNDITQVYAYDRGGIIVILNSGNRTAFVELPAWDGVYRDCLTDETLTAYDQTLRLSVEAFSYRILKRES</sequence>
<dbReference type="InterPro" id="IPR013783">
    <property type="entry name" value="Ig-like_fold"/>
</dbReference>
<dbReference type="SUPFAM" id="SSF51445">
    <property type="entry name" value="(Trans)glycosidases"/>
    <property type="match status" value="1"/>
</dbReference>
<keyword evidence="2" id="KW-0326">Glycosidase</keyword>
<dbReference type="GO" id="GO:0004553">
    <property type="term" value="F:hydrolase activity, hydrolyzing O-glycosyl compounds"/>
    <property type="evidence" value="ECO:0007669"/>
    <property type="project" value="InterPro"/>
</dbReference>
<reference evidence="5 6" key="1">
    <citation type="journal article" date="2015" name="Microbiome">
        <title>Genomic resolution of linkages in carbon, nitrogen, and sulfur cycling among widespread estuary sediment bacteria.</title>
        <authorList>
            <person name="Baker B.J."/>
            <person name="Lazar C.S."/>
            <person name="Teske A.P."/>
            <person name="Dick G.J."/>
        </authorList>
    </citation>
    <scope>NUCLEOTIDE SEQUENCE [LARGE SCALE GENOMIC DNA]</scope>
    <source>
        <strain evidence="5">SM23_60</strain>
    </source>
</reference>
<feature type="domain" description="Glycosyl hydrolase family 13 catalytic" evidence="4">
    <location>
        <begin position="128"/>
        <end position="475"/>
    </location>
</feature>
<dbReference type="GO" id="GO:0005975">
    <property type="term" value="P:carbohydrate metabolic process"/>
    <property type="evidence" value="ECO:0007669"/>
    <property type="project" value="InterPro"/>
</dbReference>